<proteinExistence type="predicted"/>
<keyword evidence="1" id="KW-0175">Coiled coil</keyword>
<sequence length="546" mass="64211">MNFETNSFSIDRDSSLDIFKWGPYVSHVEPEPVSNILNSSPKSVKPKRYRRSYNTKDESRVKKAWFIFLELLPRFILFRSQEQLLSQRFLREIELDDDSDVMQKMNDLFSDLPHTEEQLLNLDGKVNMFYSKELHPSGSIGKMILLAKSSRGKYKLTPHKTLMNRIYEEVQKFNTEICERWEVFILKHHFRLVSQEISDFQKGYRLSKVTLRESNRIITYVLNKYFRSNSPKLRSSFYHLLNPAVQQLTNCEEKLISDLCEFEKKEIDIQNSEIQPELNRLTAAREAYLTILEDIGDVVEESIPEIRIEAERSRELLIKKLVGFDQFLTDKMNSTQSAFESLSLSLKGYDDTSEICRKRIATLKKEITENEDKIRVLETKISALREEQRSKLTGVIYQLEEMIKEHKLSYSASLIQPGQVPKMQKGIINKETREKFFKLIRERDCLTLIIETEHFSKTSAEYYQEISELEDENKKMLVQIKEEELSLAQCEMGKSCDSFSFSDSEEQIRCLTNIQDYFRGFLKKELLYKEGPCKKEKQSSEGEKEI</sequence>
<keyword evidence="3" id="KW-1185">Reference proteome</keyword>
<dbReference type="RefSeq" id="WP_041018518.1">
    <property type="nucleotide sequence ID" value="NZ_CCEJ010000011.1"/>
</dbReference>
<evidence type="ECO:0000313" key="3">
    <source>
        <dbReference type="Proteomes" id="UP000031552"/>
    </source>
</evidence>
<feature type="coiled-coil region" evidence="1">
    <location>
        <begin position="459"/>
        <end position="486"/>
    </location>
</feature>
<reference evidence="2" key="2">
    <citation type="submission" date="2014-09" db="EMBL/GenBank/DDBJ databases">
        <title>Criblamydia sequanensis harbors a mega-plasmid encoding arsenite resistance.</title>
        <authorList>
            <person name="Bertelli C."/>
            <person name="Goesmann A."/>
            <person name="Greub G."/>
        </authorList>
    </citation>
    <scope>NUCLEOTIDE SEQUENCE [LARGE SCALE GENOMIC DNA]</scope>
    <source>
        <strain evidence="2">CRIB-18</strain>
    </source>
</reference>
<dbReference type="Proteomes" id="UP000031552">
    <property type="component" value="Unassembled WGS sequence"/>
</dbReference>
<reference evidence="2" key="1">
    <citation type="submission" date="2013-12" db="EMBL/GenBank/DDBJ databases">
        <authorList>
            <person name="Linke B."/>
        </authorList>
    </citation>
    <scope>NUCLEOTIDE SEQUENCE [LARGE SCALE GENOMIC DNA]</scope>
    <source>
        <strain evidence="2">CRIB-18</strain>
    </source>
</reference>
<evidence type="ECO:0000256" key="1">
    <source>
        <dbReference type="SAM" id="Coils"/>
    </source>
</evidence>
<comment type="caution">
    <text evidence="2">The sequence shown here is derived from an EMBL/GenBank/DDBJ whole genome shotgun (WGS) entry which is preliminary data.</text>
</comment>
<name>A0A090D0U0_9BACT</name>
<dbReference type="AlphaFoldDB" id="A0A090D0U0"/>
<gene>
    <name evidence="2" type="ORF">CSEC_2155</name>
</gene>
<organism evidence="2 3">
    <name type="scientific">Candidatus Criblamydia sequanensis CRIB-18</name>
    <dbReference type="NCBI Taxonomy" id="1437425"/>
    <lineage>
        <taxon>Bacteria</taxon>
        <taxon>Pseudomonadati</taxon>
        <taxon>Chlamydiota</taxon>
        <taxon>Chlamydiia</taxon>
        <taxon>Parachlamydiales</taxon>
        <taxon>Candidatus Criblamydiaceae</taxon>
        <taxon>Candidatus Criblamydia</taxon>
    </lineage>
</organism>
<dbReference type="EMBL" id="CCEJ010000011">
    <property type="protein sequence ID" value="CDR34961.1"/>
    <property type="molecule type" value="Genomic_DNA"/>
</dbReference>
<evidence type="ECO:0000313" key="2">
    <source>
        <dbReference type="EMBL" id="CDR34961.1"/>
    </source>
</evidence>
<feature type="coiled-coil region" evidence="1">
    <location>
        <begin position="360"/>
        <end position="387"/>
    </location>
</feature>
<accession>A0A090D0U0</accession>
<protein>
    <submittedName>
        <fullName evidence="2">Uncharacterized protein</fullName>
    </submittedName>
</protein>